<reference evidence="2" key="2">
    <citation type="submission" date="2015-07" db="EMBL/GenBank/DDBJ databases">
        <title>Plasmids, circular viruses and viroids from rat gut.</title>
        <authorList>
            <person name="Jorgensen T.J."/>
            <person name="Hansen M.A."/>
            <person name="Xu Z."/>
            <person name="Tabak M.A."/>
            <person name="Sorensen S.J."/>
            <person name="Hansen L.H."/>
        </authorList>
    </citation>
    <scope>NUCLEOTIDE SEQUENCE</scope>
    <source>
        <plasmid evidence="2">pRGRH0559</plasmid>
    </source>
</reference>
<feature type="region of interest" description="Disordered" evidence="1">
    <location>
        <begin position="1"/>
        <end position="21"/>
    </location>
</feature>
<keyword evidence="2" id="KW-0614">Plasmid</keyword>
<dbReference type="EMBL" id="LN853191">
    <property type="protein sequence ID" value="CRY95235.1"/>
    <property type="molecule type" value="Genomic_DNA"/>
</dbReference>
<name>A0A0H5Q1E8_9ZZZZ</name>
<protein>
    <submittedName>
        <fullName evidence="2">Uncharacterized protein</fullName>
    </submittedName>
</protein>
<evidence type="ECO:0000313" key="2">
    <source>
        <dbReference type="EMBL" id="CRY95235.1"/>
    </source>
</evidence>
<accession>A0A0H5Q1E8</accession>
<organism evidence="2">
    <name type="scientific">uncultured prokaryote</name>
    <dbReference type="NCBI Taxonomy" id="198431"/>
    <lineage>
        <taxon>unclassified sequences</taxon>
        <taxon>environmental samples</taxon>
    </lineage>
</organism>
<dbReference type="AlphaFoldDB" id="A0A0H5Q1E8"/>
<proteinExistence type="predicted"/>
<evidence type="ECO:0000256" key="1">
    <source>
        <dbReference type="SAM" id="MobiDB-lite"/>
    </source>
</evidence>
<reference evidence="2" key="1">
    <citation type="submission" date="2015-06" db="EMBL/GenBank/DDBJ databases">
        <authorList>
            <person name="Joergensen T."/>
        </authorList>
    </citation>
    <scope>NUCLEOTIDE SEQUENCE</scope>
    <source>
        <plasmid evidence="2">pRGRH0559</plasmid>
    </source>
</reference>
<sequence>MKNRMQESIKNNPVLGNPNSDISAVNAEVHRLQDEAAKNPNHWINDGLKNHFAEELKKLEQLKKLNLK</sequence>
<geneLocation type="plasmid" evidence="2">
    <name>pRGRH0559</name>
</geneLocation>